<evidence type="ECO:0000313" key="1">
    <source>
        <dbReference type="EMBL" id="HJG29427.1"/>
    </source>
</evidence>
<dbReference type="Proteomes" id="UP000782880">
    <property type="component" value="Unassembled WGS sequence"/>
</dbReference>
<sequence>MKEVLRFVGALLLILAGAGSGMAVYSHKYSCWRQLYTFSRFLRYLEETLTYQALTGTQLLRRAERYPEFARIGLARCRELTDVPLPASMPEPLRQEVRSNLEQLAFESRTSACSTLQRMARLCEDAAAEKQSEASAARKLWPRLGACLGVFAAILLW</sequence>
<reference evidence="1" key="2">
    <citation type="submission" date="2021-09" db="EMBL/GenBank/DDBJ databases">
        <authorList>
            <person name="Gilroy R."/>
        </authorList>
    </citation>
    <scope>NUCLEOTIDE SEQUENCE</scope>
    <source>
        <strain evidence="1">ChiBcec21-2208</strain>
    </source>
</reference>
<accession>A0A921LPZ2</accession>
<gene>
    <name evidence="1" type="ORF">K8V20_12385</name>
</gene>
<comment type="caution">
    <text evidence="1">The sequence shown here is derived from an EMBL/GenBank/DDBJ whole genome shotgun (WGS) entry which is preliminary data.</text>
</comment>
<protein>
    <submittedName>
        <fullName evidence="1">Stage III sporulation protein AB</fullName>
    </submittedName>
</protein>
<organism evidence="1 2">
    <name type="scientific">Subdoligranulum variabile</name>
    <dbReference type="NCBI Taxonomy" id="214851"/>
    <lineage>
        <taxon>Bacteria</taxon>
        <taxon>Bacillati</taxon>
        <taxon>Bacillota</taxon>
        <taxon>Clostridia</taxon>
        <taxon>Eubacteriales</taxon>
        <taxon>Oscillospiraceae</taxon>
        <taxon>Subdoligranulum</taxon>
    </lineage>
</organism>
<dbReference type="AlphaFoldDB" id="A0A921LPZ2"/>
<reference evidence="1" key="1">
    <citation type="journal article" date="2021" name="PeerJ">
        <title>Extensive microbial diversity within the chicken gut microbiome revealed by metagenomics and culture.</title>
        <authorList>
            <person name="Gilroy R."/>
            <person name="Ravi A."/>
            <person name="Getino M."/>
            <person name="Pursley I."/>
            <person name="Horton D.L."/>
            <person name="Alikhan N.F."/>
            <person name="Baker D."/>
            <person name="Gharbi K."/>
            <person name="Hall N."/>
            <person name="Watson M."/>
            <person name="Adriaenssens E.M."/>
            <person name="Foster-Nyarko E."/>
            <person name="Jarju S."/>
            <person name="Secka A."/>
            <person name="Antonio M."/>
            <person name="Oren A."/>
            <person name="Chaudhuri R.R."/>
            <person name="La Ragione R."/>
            <person name="Hildebrand F."/>
            <person name="Pallen M.J."/>
        </authorList>
    </citation>
    <scope>NUCLEOTIDE SEQUENCE</scope>
    <source>
        <strain evidence="1">ChiBcec21-2208</strain>
    </source>
</reference>
<proteinExistence type="predicted"/>
<evidence type="ECO:0000313" key="2">
    <source>
        <dbReference type="Proteomes" id="UP000782880"/>
    </source>
</evidence>
<name>A0A921LPZ2_9FIRM</name>
<dbReference type="EMBL" id="DYVE01000318">
    <property type="protein sequence ID" value="HJG29427.1"/>
    <property type="molecule type" value="Genomic_DNA"/>
</dbReference>